<protein>
    <submittedName>
        <fullName evidence="2">Uncharacterized protein</fullName>
    </submittedName>
</protein>
<evidence type="ECO:0000313" key="2">
    <source>
        <dbReference type="EMBL" id="SPD46291.1"/>
    </source>
</evidence>
<evidence type="ECO:0000313" key="4">
    <source>
        <dbReference type="Proteomes" id="UP000256710"/>
    </source>
</evidence>
<dbReference type="EMBL" id="OFTC01000030">
    <property type="protein sequence ID" value="SOZ37717.1"/>
    <property type="molecule type" value="Genomic_DNA"/>
</dbReference>
<gene>
    <name evidence="1" type="ORF">CBM2605_A80201</name>
    <name evidence="2" type="ORF">CBM2607_11228</name>
</gene>
<dbReference type="Proteomes" id="UP000256710">
    <property type="component" value="Unassembled WGS sequence"/>
</dbReference>
<dbReference type="EMBL" id="LT984806">
    <property type="protein sequence ID" value="SPD46291.1"/>
    <property type="molecule type" value="Genomic_DNA"/>
</dbReference>
<keyword evidence="4" id="KW-1185">Reference proteome</keyword>
<accession>A0A375H2Y8</accession>
<reference evidence="3 4" key="1">
    <citation type="submission" date="2018-01" db="EMBL/GenBank/DDBJ databases">
        <authorList>
            <person name="Clerissi C."/>
        </authorList>
    </citation>
    <scope>NUCLEOTIDE SEQUENCE [LARGE SCALE GENOMIC DNA]</scope>
    <source>
        <strain evidence="1">Cupriavidus taiwanensis STM 6082</strain>
        <strain evidence="2">Cupriavidus taiwanensis STM 6160</strain>
    </source>
</reference>
<dbReference type="AlphaFoldDB" id="A0A375H2Y8"/>
<organism evidence="2 3">
    <name type="scientific">Cupriavidus neocaledonicus</name>
    <dbReference type="NCBI Taxonomy" id="1040979"/>
    <lineage>
        <taxon>Bacteria</taxon>
        <taxon>Pseudomonadati</taxon>
        <taxon>Pseudomonadota</taxon>
        <taxon>Betaproteobacteria</taxon>
        <taxon>Burkholderiales</taxon>
        <taxon>Burkholderiaceae</taxon>
        <taxon>Cupriavidus</taxon>
    </lineage>
</organism>
<evidence type="ECO:0000313" key="3">
    <source>
        <dbReference type="Proteomes" id="UP000255168"/>
    </source>
</evidence>
<name>A0A375H2Y8_9BURK</name>
<dbReference type="Proteomes" id="UP000255168">
    <property type="component" value="Chromosome I"/>
</dbReference>
<sequence>MATRLATDSDGHTVMANRFALHSINRQACGAWFPKLHAGRLRRPIGFWFRENHCALGRHLRCPS</sequence>
<proteinExistence type="predicted"/>
<evidence type="ECO:0000313" key="1">
    <source>
        <dbReference type="EMBL" id="SOZ37717.1"/>
    </source>
</evidence>